<proteinExistence type="predicted"/>
<comment type="caution">
    <text evidence="1">The sequence shown here is derived from an EMBL/GenBank/DDBJ whole genome shotgun (WGS) entry which is preliminary data.</text>
</comment>
<gene>
    <name evidence="1" type="ORF">SDC9_108379</name>
</gene>
<organism evidence="1">
    <name type="scientific">bioreactor metagenome</name>
    <dbReference type="NCBI Taxonomy" id="1076179"/>
    <lineage>
        <taxon>unclassified sequences</taxon>
        <taxon>metagenomes</taxon>
        <taxon>ecological metagenomes</taxon>
    </lineage>
</organism>
<reference evidence="1" key="1">
    <citation type="submission" date="2019-08" db="EMBL/GenBank/DDBJ databases">
        <authorList>
            <person name="Kucharzyk K."/>
            <person name="Murdoch R.W."/>
            <person name="Higgins S."/>
            <person name="Loffler F."/>
        </authorList>
    </citation>
    <scope>NUCLEOTIDE SEQUENCE</scope>
</reference>
<accession>A0A645B7S0</accession>
<protein>
    <submittedName>
        <fullName evidence="1">Uncharacterized protein</fullName>
    </submittedName>
</protein>
<dbReference type="AlphaFoldDB" id="A0A645B7S0"/>
<evidence type="ECO:0000313" key="1">
    <source>
        <dbReference type="EMBL" id="MPM61519.1"/>
    </source>
</evidence>
<sequence>MPNVPNTTNHIIHTMAGTMVTPIINSLIVLPLDILAMNIPTNGIHAIHKAQ</sequence>
<name>A0A645B7S0_9ZZZZ</name>
<dbReference type="EMBL" id="VSSQ01018385">
    <property type="protein sequence ID" value="MPM61519.1"/>
    <property type="molecule type" value="Genomic_DNA"/>
</dbReference>